<dbReference type="RefSeq" id="XP_008045394.1">
    <property type="nucleotide sequence ID" value="XM_008047203.1"/>
</dbReference>
<proteinExistence type="predicted"/>
<dbReference type="PANTHER" id="PTHR36091:SF2">
    <property type="entry name" value="AMINOGLYCOSIDE PHOSPHOTRANSFERASE DOMAIN-CONTAINING PROTEIN"/>
    <property type="match status" value="1"/>
</dbReference>
<evidence type="ECO:0000313" key="2">
    <source>
        <dbReference type="EMBL" id="EIW51864.1"/>
    </source>
</evidence>
<feature type="domain" description="Aminoglycoside phosphotransferase" evidence="1">
    <location>
        <begin position="22"/>
        <end position="263"/>
    </location>
</feature>
<dbReference type="Proteomes" id="UP000054317">
    <property type="component" value="Unassembled WGS sequence"/>
</dbReference>
<dbReference type="AlphaFoldDB" id="R7SA72"/>
<dbReference type="InterPro" id="IPR002575">
    <property type="entry name" value="Aminoglycoside_PTrfase"/>
</dbReference>
<dbReference type="InterPro" id="IPR051035">
    <property type="entry name" value="Mito_inheritance_9"/>
</dbReference>
<dbReference type="Gene3D" id="3.30.200.20">
    <property type="entry name" value="Phosphorylase Kinase, domain 1"/>
    <property type="match status" value="1"/>
</dbReference>
<organism evidence="2 3">
    <name type="scientific">Trametes versicolor (strain FP-101664)</name>
    <name type="common">White-rot fungus</name>
    <name type="synonym">Coriolus versicolor</name>
    <dbReference type="NCBI Taxonomy" id="717944"/>
    <lineage>
        <taxon>Eukaryota</taxon>
        <taxon>Fungi</taxon>
        <taxon>Dikarya</taxon>
        <taxon>Basidiomycota</taxon>
        <taxon>Agaricomycotina</taxon>
        <taxon>Agaricomycetes</taxon>
        <taxon>Polyporales</taxon>
        <taxon>Polyporaceae</taxon>
        <taxon>Trametes</taxon>
    </lineage>
</organism>
<dbReference type="Gene3D" id="3.90.1200.10">
    <property type="match status" value="1"/>
</dbReference>
<dbReference type="OMA" id="RKRQLHY"/>
<protein>
    <recommendedName>
        <fullName evidence="1">Aminoglycoside phosphotransferase domain-containing protein</fullName>
    </recommendedName>
</protein>
<dbReference type="KEGG" id="tvs:TRAVEDRAFT_157059"/>
<dbReference type="GO" id="GO:0005739">
    <property type="term" value="C:mitochondrion"/>
    <property type="evidence" value="ECO:0007669"/>
    <property type="project" value="TreeGrafter"/>
</dbReference>
<evidence type="ECO:0000313" key="3">
    <source>
        <dbReference type="Proteomes" id="UP000054317"/>
    </source>
</evidence>
<keyword evidence="3" id="KW-1185">Reference proteome</keyword>
<dbReference type="PANTHER" id="PTHR36091">
    <property type="entry name" value="ALTERED INHERITANCE OF MITOCHONDRIA PROTEIN 9, MITOCHONDRIAL"/>
    <property type="match status" value="1"/>
</dbReference>
<dbReference type="SUPFAM" id="SSF56112">
    <property type="entry name" value="Protein kinase-like (PK-like)"/>
    <property type="match status" value="1"/>
</dbReference>
<reference evidence="3" key="1">
    <citation type="journal article" date="2012" name="Science">
        <title>The Paleozoic origin of enzymatic lignin decomposition reconstructed from 31 fungal genomes.</title>
        <authorList>
            <person name="Floudas D."/>
            <person name="Binder M."/>
            <person name="Riley R."/>
            <person name="Barry K."/>
            <person name="Blanchette R.A."/>
            <person name="Henrissat B."/>
            <person name="Martinez A.T."/>
            <person name="Otillar R."/>
            <person name="Spatafora J.W."/>
            <person name="Yadav J.S."/>
            <person name="Aerts A."/>
            <person name="Benoit I."/>
            <person name="Boyd A."/>
            <person name="Carlson A."/>
            <person name="Copeland A."/>
            <person name="Coutinho P.M."/>
            <person name="de Vries R.P."/>
            <person name="Ferreira P."/>
            <person name="Findley K."/>
            <person name="Foster B."/>
            <person name="Gaskell J."/>
            <person name="Glotzer D."/>
            <person name="Gorecki P."/>
            <person name="Heitman J."/>
            <person name="Hesse C."/>
            <person name="Hori C."/>
            <person name="Igarashi K."/>
            <person name="Jurgens J.A."/>
            <person name="Kallen N."/>
            <person name="Kersten P."/>
            <person name="Kohler A."/>
            <person name="Kuees U."/>
            <person name="Kumar T.K.A."/>
            <person name="Kuo A."/>
            <person name="LaButti K."/>
            <person name="Larrondo L.F."/>
            <person name="Lindquist E."/>
            <person name="Ling A."/>
            <person name="Lombard V."/>
            <person name="Lucas S."/>
            <person name="Lundell T."/>
            <person name="Martin R."/>
            <person name="McLaughlin D.J."/>
            <person name="Morgenstern I."/>
            <person name="Morin E."/>
            <person name="Murat C."/>
            <person name="Nagy L.G."/>
            <person name="Nolan M."/>
            <person name="Ohm R.A."/>
            <person name="Patyshakuliyeva A."/>
            <person name="Rokas A."/>
            <person name="Ruiz-Duenas F.J."/>
            <person name="Sabat G."/>
            <person name="Salamov A."/>
            <person name="Samejima M."/>
            <person name="Schmutz J."/>
            <person name="Slot J.C."/>
            <person name="St John F."/>
            <person name="Stenlid J."/>
            <person name="Sun H."/>
            <person name="Sun S."/>
            <person name="Syed K."/>
            <person name="Tsang A."/>
            <person name="Wiebenga A."/>
            <person name="Young D."/>
            <person name="Pisabarro A."/>
            <person name="Eastwood D.C."/>
            <person name="Martin F."/>
            <person name="Cullen D."/>
            <person name="Grigoriev I.V."/>
            <person name="Hibbett D.S."/>
        </authorList>
    </citation>
    <scope>NUCLEOTIDE SEQUENCE [LARGE SCALE GENOMIC DNA]</scope>
    <source>
        <strain evidence="3">FP-101664</strain>
    </source>
</reference>
<dbReference type="Pfam" id="PF01636">
    <property type="entry name" value="APH"/>
    <property type="match status" value="1"/>
</dbReference>
<dbReference type="OrthoDB" id="2831558at2759"/>
<dbReference type="GeneID" id="19410103"/>
<dbReference type="EMBL" id="JH711798">
    <property type="protein sequence ID" value="EIW51864.1"/>
    <property type="molecule type" value="Genomic_DNA"/>
</dbReference>
<evidence type="ECO:0000259" key="1">
    <source>
        <dbReference type="Pfam" id="PF01636"/>
    </source>
</evidence>
<sequence>MHDEFQLIARIPYPVTVPRFYTVASEVATMRFLRAKGLPVPEVYAYTATSDDVVGTEYIFMEFVKGLKLTDMWMGLKEADLASILRQVVELECRIMSIPFPAGGSLYYADDLEQMTRRRTNITPMLLDGERFCVGPDVRLHMWYGRRSQLDVDRGPYEDTAGVLAAAARKEIAYLQRFGQALLPFQRARREAYKHEKQSPTDHIENLERYLRMAPLLVPEDPSLHAFCIRHPDLHPSNVMVSASPESGRLEIVGMLDWQHTSILPLFLQAAIPGRLQNYGDPVSEYLFPPSLPANVGTLDEDELIAALGRHHARLVHFHYAKSTEKLNTRHHDALLDPVSLFARRLFDRGGAPWEGETHDLKTLLIEATEKWDKLAGAGVPCPVAFEADDVRKTKEFSERLQLSDENFETVQAAIGFETETWVPTEHYELAKARAAILKQAVFEKIPEGEERDKFLANWFLDDMDEEDYM</sequence>
<accession>R7SA72</accession>
<dbReference type="InterPro" id="IPR011009">
    <property type="entry name" value="Kinase-like_dom_sf"/>
</dbReference>
<gene>
    <name evidence="2" type="ORF">TRAVEDRAFT_157059</name>
</gene>
<name>R7SA72_TRAVS</name>